<dbReference type="CDD" id="cd00082">
    <property type="entry name" value="HisKA"/>
    <property type="match status" value="1"/>
</dbReference>
<evidence type="ECO:0000259" key="13">
    <source>
        <dbReference type="PROSITE" id="PS50109"/>
    </source>
</evidence>
<dbReference type="Proteomes" id="UP000264141">
    <property type="component" value="Unassembled WGS sequence"/>
</dbReference>
<evidence type="ECO:0000259" key="14">
    <source>
        <dbReference type="PROSITE" id="PS50885"/>
    </source>
</evidence>
<dbReference type="SUPFAM" id="SSF55874">
    <property type="entry name" value="ATPase domain of HSP90 chaperone/DNA topoisomerase II/histidine kinase"/>
    <property type="match status" value="1"/>
</dbReference>
<dbReference type="PRINTS" id="PR00344">
    <property type="entry name" value="BCTRLSENSOR"/>
</dbReference>
<dbReference type="Pfam" id="PF00512">
    <property type="entry name" value="HisKA"/>
    <property type="match status" value="1"/>
</dbReference>
<sequence length="476" mass="52695">MKINTLRTRLVLSHLIPLLVIVPLIGIGLIYALETQVLLPGFLRAYQGSAALVAEITQDQYQIWTDPIYAQTILARVSPRLPARVMFISASGRLMASSDPNDLENLTKFIVNPALDVAQEGKVYWRIFYNRQLQGEALDIWEPVLDNRFGQVIGIVRITYSFTSLIEQFVQLRLLIVAVLLVGLVMGGALGLSLAVSIARPLQKVTEVVNKLVQGDRSMALQKSRIVELRSLEEAVNALVDRLRSMEEARRHLLANLVHELGRPLGALRSAVQAMLKGAAQDPSLANELLRGMDDELVRLQRLLADLTQLYDQVMGSLELALQSLSLQEWLPEMLAPWQAVAREKNIQFRVALATDLPEVKADPIRLGQAVGNLLSNALKFTPVGKAVEVSAGFDRNEAWIRVKDEGPGIAEEEREKIFTPFYRGHHGKRFAEGMGLGLSIARDLISAHGGRLILEESDANGSQFALFLPVASDKK</sequence>
<protein>
    <recommendedName>
        <fullName evidence="3">histidine kinase</fullName>
        <ecNumber evidence="3">2.7.13.3</ecNumber>
    </recommendedName>
</protein>
<keyword evidence="12" id="KW-0472">Membrane</keyword>
<keyword evidence="10" id="KW-0902">Two-component regulatory system</keyword>
<reference evidence="15 16" key="1">
    <citation type="journal article" date="2018" name="Nat. Biotechnol.">
        <title>A standardized bacterial taxonomy based on genome phylogeny substantially revises the tree of life.</title>
        <authorList>
            <person name="Parks D.H."/>
            <person name="Chuvochina M."/>
            <person name="Waite D.W."/>
            <person name="Rinke C."/>
            <person name="Skarshewski A."/>
            <person name="Chaumeil P.A."/>
            <person name="Hugenholtz P."/>
        </authorList>
    </citation>
    <scope>NUCLEOTIDE SEQUENCE [LARGE SCALE GENOMIC DNA]</scope>
    <source>
        <strain evidence="15">UBA8781</strain>
    </source>
</reference>
<evidence type="ECO:0000256" key="9">
    <source>
        <dbReference type="ARBA" id="ARBA00022989"/>
    </source>
</evidence>
<dbReference type="Gene3D" id="1.10.287.130">
    <property type="match status" value="1"/>
</dbReference>
<keyword evidence="9 12" id="KW-1133">Transmembrane helix</keyword>
<dbReference type="SUPFAM" id="SSF47384">
    <property type="entry name" value="Homodimeric domain of signal transducing histidine kinase"/>
    <property type="match status" value="1"/>
</dbReference>
<dbReference type="InterPro" id="IPR004358">
    <property type="entry name" value="Sig_transdc_His_kin-like_C"/>
</dbReference>
<dbReference type="InterPro" id="IPR003594">
    <property type="entry name" value="HATPase_dom"/>
</dbReference>
<dbReference type="InterPro" id="IPR029151">
    <property type="entry name" value="Sensor-like_sf"/>
</dbReference>
<evidence type="ECO:0000256" key="4">
    <source>
        <dbReference type="ARBA" id="ARBA00022475"/>
    </source>
</evidence>
<evidence type="ECO:0000256" key="7">
    <source>
        <dbReference type="ARBA" id="ARBA00022692"/>
    </source>
</evidence>
<dbReference type="CDD" id="cd00075">
    <property type="entry name" value="HATPase"/>
    <property type="match status" value="1"/>
</dbReference>
<dbReference type="PANTHER" id="PTHR43547:SF2">
    <property type="entry name" value="HYBRID SIGNAL TRANSDUCTION HISTIDINE KINASE C"/>
    <property type="match status" value="1"/>
</dbReference>
<accession>A0A3D1JFJ1</accession>
<feature type="domain" description="Histidine kinase" evidence="13">
    <location>
        <begin position="256"/>
        <end position="473"/>
    </location>
</feature>
<evidence type="ECO:0000256" key="1">
    <source>
        <dbReference type="ARBA" id="ARBA00000085"/>
    </source>
</evidence>
<evidence type="ECO:0000313" key="15">
    <source>
        <dbReference type="EMBL" id="HCE17214.1"/>
    </source>
</evidence>
<keyword evidence="8" id="KW-0418">Kinase</keyword>
<evidence type="ECO:0000256" key="12">
    <source>
        <dbReference type="SAM" id="Phobius"/>
    </source>
</evidence>
<keyword evidence="4" id="KW-1003">Cell membrane</keyword>
<dbReference type="EMBL" id="DPBP01000022">
    <property type="protein sequence ID" value="HCE17214.1"/>
    <property type="molecule type" value="Genomic_DNA"/>
</dbReference>
<evidence type="ECO:0000256" key="5">
    <source>
        <dbReference type="ARBA" id="ARBA00022553"/>
    </source>
</evidence>
<keyword evidence="7 12" id="KW-0812">Transmembrane</keyword>
<dbReference type="InterPro" id="IPR036890">
    <property type="entry name" value="HATPase_C_sf"/>
</dbReference>
<dbReference type="AlphaFoldDB" id="A0A3D1JFJ1"/>
<dbReference type="InterPro" id="IPR003660">
    <property type="entry name" value="HAMP_dom"/>
</dbReference>
<dbReference type="Pfam" id="PF00672">
    <property type="entry name" value="HAMP"/>
    <property type="match status" value="1"/>
</dbReference>
<dbReference type="EC" id="2.7.13.3" evidence="3"/>
<evidence type="ECO:0000256" key="11">
    <source>
        <dbReference type="SAM" id="Coils"/>
    </source>
</evidence>
<dbReference type="SUPFAM" id="SSF103190">
    <property type="entry name" value="Sensory domain-like"/>
    <property type="match status" value="1"/>
</dbReference>
<dbReference type="SMART" id="SM00387">
    <property type="entry name" value="HATPase_c"/>
    <property type="match status" value="1"/>
</dbReference>
<evidence type="ECO:0000256" key="2">
    <source>
        <dbReference type="ARBA" id="ARBA00004651"/>
    </source>
</evidence>
<evidence type="ECO:0000256" key="10">
    <source>
        <dbReference type="ARBA" id="ARBA00023012"/>
    </source>
</evidence>
<dbReference type="PANTHER" id="PTHR43547">
    <property type="entry name" value="TWO-COMPONENT HISTIDINE KINASE"/>
    <property type="match status" value="1"/>
</dbReference>
<evidence type="ECO:0000313" key="16">
    <source>
        <dbReference type="Proteomes" id="UP000264141"/>
    </source>
</evidence>
<feature type="transmembrane region" description="Helical" evidence="12">
    <location>
        <begin position="12"/>
        <end position="33"/>
    </location>
</feature>
<keyword evidence="11" id="KW-0175">Coiled coil</keyword>
<dbReference type="SMART" id="SM00388">
    <property type="entry name" value="HisKA"/>
    <property type="match status" value="1"/>
</dbReference>
<dbReference type="Pfam" id="PF02518">
    <property type="entry name" value="HATPase_c"/>
    <property type="match status" value="1"/>
</dbReference>
<evidence type="ECO:0000256" key="6">
    <source>
        <dbReference type="ARBA" id="ARBA00022679"/>
    </source>
</evidence>
<evidence type="ECO:0000256" key="8">
    <source>
        <dbReference type="ARBA" id="ARBA00022777"/>
    </source>
</evidence>
<dbReference type="GO" id="GO:0000155">
    <property type="term" value="F:phosphorelay sensor kinase activity"/>
    <property type="evidence" value="ECO:0007669"/>
    <property type="project" value="InterPro"/>
</dbReference>
<name>A0A3D1JFJ1_9CHLR</name>
<comment type="caution">
    <text evidence="15">The sequence shown here is derived from an EMBL/GenBank/DDBJ whole genome shotgun (WGS) entry which is preliminary data.</text>
</comment>
<organism evidence="15 16">
    <name type="scientific">Anaerolinea thermolimosa</name>
    <dbReference type="NCBI Taxonomy" id="229919"/>
    <lineage>
        <taxon>Bacteria</taxon>
        <taxon>Bacillati</taxon>
        <taxon>Chloroflexota</taxon>
        <taxon>Anaerolineae</taxon>
        <taxon>Anaerolineales</taxon>
        <taxon>Anaerolineaceae</taxon>
        <taxon>Anaerolinea</taxon>
    </lineage>
</organism>
<comment type="subcellular location">
    <subcellularLocation>
        <location evidence="2">Cell membrane</location>
        <topology evidence="2">Multi-pass membrane protein</topology>
    </subcellularLocation>
</comment>
<dbReference type="InterPro" id="IPR036097">
    <property type="entry name" value="HisK_dim/P_sf"/>
</dbReference>
<dbReference type="Gene3D" id="6.10.340.10">
    <property type="match status" value="1"/>
</dbReference>
<proteinExistence type="predicted"/>
<evidence type="ECO:0000256" key="3">
    <source>
        <dbReference type="ARBA" id="ARBA00012438"/>
    </source>
</evidence>
<gene>
    <name evidence="15" type="ORF">DEQ80_05090</name>
</gene>
<dbReference type="PROSITE" id="PS50109">
    <property type="entry name" value="HIS_KIN"/>
    <property type="match status" value="1"/>
</dbReference>
<feature type="transmembrane region" description="Helical" evidence="12">
    <location>
        <begin position="174"/>
        <end position="196"/>
    </location>
</feature>
<keyword evidence="6" id="KW-0808">Transferase</keyword>
<dbReference type="Gene3D" id="3.30.565.10">
    <property type="entry name" value="Histidine kinase-like ATPase, C-terminal domain"/>
    <property type="match status" value="1"/>
</dbReference>
<comment type="catalytic activity">
    <reaction evidence="1">
        <text>ATP + protein L-histidine = ADP + protein N-phospho-L-histidine.</text>
        <dbReference type="EC" id="2.7.13.3"/>
    </reaction>
</comment>
<feature type="domain" description="HAMP" evidence="14">
    <location>
        <begin position="196"/>
        <end position="248"/>
    </location>
</feature>
<dbReference type="CDD" id="cd06225">
    <property type="entry name" value="HAMP"/>
    <property type="match status" value="1"/>
</dbReference>
<dbReference type="InterPro" id="IPR003661">
    <property type="entry name" value="HisK_dim/P_dom"/>
</dbReference>
<dbReference type="GO" id="GO:0005886">
    <property type="term" value="C:plasma membrane"/>
    <property type="evidence" value="ECO:0007669"/>
    <property type="project" value="UniProtKB-SubCell"/>
</dbReference>
<keyword evidence="5" id="KW-0597">Phosphoprotein</keyword>
<dbReference type="InterPro" id="IPR005467">
    <property type="entry name" value="His_kinase_dom"/>
</dbReference>
<dbReference type="PROSITE" id="PS50885">
    <property type="entry name" value="HAMP"/>
    <property type="match status" value="1"/>
</dbReference>
<dbReference type="FunFam" id="3.30.565.10:FF:000006">
    <property type="entry name" value="Sensor histidine kinase WalK"/>
    <property type="match status" value="1"/>
</dbReference>
<feature type="coiled-coil region" evidence="11">
    <location>
        <begin position="229"/>
        <end position="256"/>
    </location>
</feature>
<dbReference type="STRING" id="229919.GCA_001050195_02082"/>